<organism evidence="3 4">
    <name type="scientific">Clydaea vesicula</name>
    <dbReference type="NCBI Taxonomy" id="447962"/>
    <lineage>
        <taxon>Eukaryota</taxon>
        <taxon>Fungi</taxon>
        <taxon>Fungi incertae sedis</taxon>
        <taxon>Chytridiomycota</taxon>
        <taxon>Chytridiomycota incertae sedis</taxon>
        <taxon>Chytridiomycetes</taxon>
        <taxon>Lobulomycetales</taxon>
        <taxon>Lobulomycetaceae</taxon>
        <taxon>Clydaea</taxon>
    </lineage>
</organism>
<feature type="chain" id="PRO_5042296450" description="Polysaccharide lyase 14 domain-containing protein" evidence="1">
    <location>
        <begin position="20"/>
        <end position="322"/>
    </location>
</feature>
<dbReference type="Proteomes" id="UP001211065">
    <property type="component" value="Unassembled WGS sequence"/>
</dbReference>
<dbReference type="InterPro" id="IPR048958">
    <property type="entry name" value="Polysacc_lyase_14"/>
</dbReference>
<dbReference type="AlphaFoldDB" id="A0AAD5XZI2"/>
<accession>A0AAD5XZI2</accession>
<reference evidence="3" key="1">
    <citation type="submission" date="2020-05" db="EMBL/GenBank/DDBJ databases">
        <title>Phylogenomic resolution of chytrid fungi.</title>
        <authorList>
            <person name="Stajich J.E."/>
            <person name="Amses K."/>
            <person name="Simmons R."/>
            <person name="Seto K."/>
            <person name="Myers J."/>
            <person name="Bonds A."/>
            <person name="Quandt C.A."/>
            <person name="Barry K."/>
            <person name="Liu P."/>
            <person name="Grigoriev I."/>
            <person name="Longcore J.E."/>
            <person name="James T.Y."/>
        </authorList>
    </citation>
    <scope>NUCLEOTIDE SEQUENCE</scope>
    <source>
        <strain evidence="3">JEL0476</strain>
    </source>
</reference>
<evidence type="ECO:0000313" key="3">
    <source>
        <dbReference type="EMBL" id="KAJ3219717.1"/>
    </source>
</evidence>
<dbReference type="EMBL" id="JADGJW010000330">
    <property type="protein sequence ID" value="KAJ3219717.1"/>
    <property type="molecule type" value="Genomic_DNA"/>
</dbReference>
<evidence type="ECO:0000259" key="2">
    <source>
        <dbReference type="Pfam" id="PF21294"/>
    </source>
</evidence>
<sequence length="322" mass="36014">MKTLIILLNLVFFFNAIDARKSEKWLKKHGESQPLTTIFDANERNLQKKLKKNKKIKKVKSSDKVQEYTTSKIGVKSWSLLNFNGVDDAYEALYGQHQTGSDSKWRSIVDDPLEGGDKVMMVEYGAGSYGSKSNGGQTFYAQPPIDWENAKKVKFCYEIMFEKDFDFKNAGKVPGLWGGPAENCKLPDTCWSARFMWRHDGAGEIYPTIDLNKQPEGFCANPKQCLNGSGDQGISVGRGSFTFATGSWLPICQVIRATTTKGEMKVYINGDANPVINWENLVYAQSGFTGIQFGTFFGGGSDDASPKQQHSYFKNFSLEILE</sequence>
<comment type="caution">
    <text evidence="3">The sequence shown here is derived from an EMBL/GenBank/DDBJ whole genome shotgun (WGS) entry which is preliminary data.</text>
</comment>
<feature type="signal peptide" evidence="1">
    <location>
        <begin position="1"/>
        <end position="19"/>
    </location>
</feature>
<dbReference type="Gene3D" id="2.60.120.200">
    <property type="match status" value="1"/>
</dbReference>
<keyword evidence="4" id="KW-1185">Reference proteome</keyword>
<dbReference type="PANTHER" id="PTHR40124">
    <property type="match status" value="1"/>
</dbReference>
<name>A0AAD5XZI2_9FUNG</name>
<protein>
    <recommendedName>
        <fullName evidence="2">Polysaccharide lyase 14 domain-containing protein</fullName>
    </recommendedName>
</protein>
<keyword evidence="1" id="KW-0732">Signal</keyword>
<feature type="domain" description="Polysaccharide lyase 14" evidence="2">
    <location>
        <begin position="116"/>
        <end position="316"/>
    </location>
</feature>
<evidence type="ECO:0000313" key="4">
    <source>
        <dbReference type="Proteomes" id="UP001211065"/>
    </source>
</evidence>
<gene>
    <name evidence="3" type="ORF">HK099_004612</name>
</gene>
<dbReference type="Pfam" id="PF21294">
    <property type="entry name" value="Polysacc_lyase_14"/>
    <property type="match status" value="1"/>
</dbReference>
<dbReference type="PANTHER" id="PTHR40124:SF1">
    <property type="entry name" value="DISAGGREGATASE RELATED REPEAT PROTEIN"/>
    <property type="match status" value="1"/>
</dbReference>
<evidence type="ECO:0000256" key="1">
    <source>
        <dbReference type="SAM" id="SignalP"/>
    </source>
</evidence>
<proteinExistence type="predicted"/>